<evidence type="ECO:0000313" key="7">
    <source>
        <dbReference type="Proteomes" id="UP000430508"/>
    </source>
</evidence>
<dbReference type="Pfam" id="PF24568">
    <property type="entry name" value="CC_PcsB"/>
    <property type="match status" value="1"/>
</dbReference>
<name>A0A857DL66_9FIRM</name>
<feature type="chain" id="PRO_5032648040" evidence="3">
    <location>
        <begin position="27"/>
        <end position="377"/>
    </location>
</feature>
<dbReference type="InterPro" id="IPR016047">
    <property type="entry name" value="M23ase_b-sheet_dom"/>
</dbReference>
<feature type="domain" description="M23ase beta-sheet core" evidence="4">
    <location>
        <begin position="279"/>
        <end position="373"/>
    </location>
</feature>
<proteinExistence type="predicted"/>
<dbReference type="Gene3D" id="6.10.250.3150">
    <property type="match status" value="1"/>
</dbReference>
<dbReference type="PANTHER" id="PTHR21666">
    <property type="entry name" value="PEPTIDASE-RELATED"/>
    <property type="match status" value="1"/>
</dbReference>
<gene>
    <name evidence="6" type="ORF">GQ588_14195</name>
</gene>
<keyword evidence="2" id="KW-0175">Coiled coil</keyword>
<feature type="domain" description="Peptidoglycan hydrolase PcsB coiled-coil" evidence="5">
    <location>
        <begin position="103"/>
        <end position="172"/>
    </location>
</feature>
<feature type="signal peptide" evidence="3">
    <location>
        <begin position="1"/>
        <end position="26"/>
    </location>
</feature>
<evidence type="ECO:0000259" key="5">
    <source>
        <dbReference type="Pfam" id="PF24568"/>
    </source>
</evidence>
<evidence type="ECO:0000256" key="2">
    <source>
        <dbReference type="SAM" id="Coils"/>
    </source>
</evidence>
<feature type="coiled-coil region" evidence="2">
    <location>
        <begin position="26"/>
        <end position="105"/>
    </location>
</feature>
<dbReference type="AlphaFoldDB" id="A0A857DL66"/>
<dbReference type="Pfam" id="PF01551">
    <property type="entry name" value="Peptidase_M23"/>
    <property type="match status" value="1"/>
</dbReference>
<dbReference type="SUPFAM" id="SSF51261">
    <property type="entry name" value="Duplicated hybrid motif"/>
    <property type="match status" value="1"/>
</dbReference>
<dbReference type="GO" id="GO:0004222">
    <property type="term" value="F:metalloendopeptidase activity"/>
    <property type="evidence" value="ECO:0007669"/>
    <property type="project" value="TreeGrafter"/>
</dbReference>
<protein>
    <submittedName>
        <fullName evidence="6">Peptidoglycan DD-metalloendopeptidase family protein</fullName>
    </submittedName>
</protein>
<organism evidence="6 7">
    <name type="scientific">Dehalobacter restrictus</name>
    <dbReference type="NCBI Taxonomy" id="55583"/>
    <lineage>
        <taxon>Bacteria</taxon>
        <taxon>Bacillati</taxon>
        <taxon>Bacillota</taxon>
        <taxon>Clostridia</taxon>
        <taxon>Eubacteriales</taxon>
        <taxon>Desulfitobacteriaceae</taxon>
        <taxon>Dehalobacter</taxon>
    </lineage>
</organism>
<accession>A0A857DL66</accession>
<dbReference type="InterPro" id="IPR011055">
    <property type="entry name" value="Dup_hybrid_motif"/>
</dbReference>
<dbReference type="InterPro" id="IPR050570">
    <property type="entry name" value="Cell_wall_metabolism_enzyme"/>
</dbReference>
<evidence type="ECO:0000256" key="1">
    <source>
        <dbReference type="ARBA" id="ARBA00022729"/>
    </source>
</evidence>
<evidence type="ECO:0000259" key="4">
    <source>
        <dbReference type="Pfam" id="PF01551"/>
    </source>
</evidence>
<feature type="coiled-coil region" evidence="2">
    <location>
        <begin position="166"/>
        <end position="242"/>
    </location>
</feature>
<evidence type="ECO:0000313" key="6">
    <source>
        <dbReference type="EMBL" id="QHA01707.1"/>
    </source>
</evidence>
<dbReference type="PANTHER" id="PTHR21666:SF289">
    <property type="entry name" value="L-ALA--D-GLU ENDOPEPTIDASE"/>
    <property type="match status" value="1"/>
</dbReference>
<sequence>MIKMTRPVVLLIVLTLMVTFNFPVTADELSDALKQQEKILNQQKNAEGNLNSLTTKAQQMEKQIRQLTTQISDAEVDLDQKENAHAKAQEEVTAIQMEVTAKQQELKGRQDTLRSRVRAIYEEGQVNYLEVLFQSTDLSDFISRVEYLSCLVENDQTILSDIRVQKQDLDEKKELLVAKMDEAESLKQQAEAAKNYLDSSKSKKEVALAENKEDQEALLEQIDKLERDSKALESKIRELQKNNAGGVTGTVSVWPAPGYKYITSTFGYRVHPITKQYKLHTGVDIGAPYGAKIVAAGSGTVIFSGWYGAYGNAIIIDHGNGISTLYGHMSSRAVAVKTTVVAGQTIGYVGSTGWSTGAHLHFEVRKDGTPTNPMAYF</sequence>
<dbReference type="EMBL" id="CP046996">
    <property type="protein sequence ID" value="QHA01707.1"/>
    <property type="molecule type" value="Genomic_DNA"/>
</dbReference>
<dbReference type="RefSeq" id="WP_158208665.1">
    <property type="nucleotide sequence ID" value="NZ_CP046996.1"/>
</dbReference>
<dbReference type="CDD" id="cd12797">
    <property type="entry name" value="M23_peptidase"/>
    <property type="match status" value="1"/>
</dbReference>
<reference evidence="6 7" key="1">
    <citation type="submission" date="2019-12" db="EMBL/GenBank/DDBJ databases">
        <title>Sequence classification of anaerobic respiratory reductive dehalogenases: First we see many, then we see few.</title>
        <authorList>
            <person name="Molenda O."/>
            <person name="Puentes Jacome L.A."/>
            <person name="Cao X."/>
            <person name="Nesbo C.L."/>
            <person name="Tang S."/>
            <person name="Morson N."/>
            <person name="Patron J."/>
            <person name="Lomheim L."/>
            <person name="Wishart D.S."/>
            <person name="Edwards E.A."/>
        </authorList>
    </citation>
    <scope>NUCLEOTIDE SEQUENCE [LARGE SCALE GENOMIC DNA]</scope>
    <source>
        <strain evidence="6 7">12DCA</strain>
    </source>
</reference>
<dbReference type="InterPro" id="IPR057309">
    <property type="entry name" value="PcsB_CC"/>
</dbReference>
<keyword evidence="1 3" id="KW-0732">Signal</keyword>
<evidence type="ECO:0000256" key="3">
    <source>
        <dbReference type="SAM" id="SignalP"/>
    </source>
</evidence>
<dbReference type="Proteomes" id="UP000430508">
    <property type="component" value="Chromosome"/>
</dbReference>
<dbReference type="Gene3D" id="2.70.70.10">
    <property type="entry name" value="Glucose Permease (Domain IIA)"/>
    <property type="match status" value="1"/>
</dbReference>